<organism evidence="1 2">
    <name type="scientific">Paenibacillus typhae</name>
    <dbReference type="NCBI Taxonomy" id="1174501"/>
    <lineage>
        <taxon>Bacteria</taxon>
        <taxon>Bacillati</taxon>
        <taxon>Bacillota</taxon>
        <taxon>Bacilli</taxon>
        <taxon>Bacillales</taxon>
        <taxon>Paenibacillaceae</taxon>
        <taxon>Paenibacillus</taxon>
    </lineage>
</organism>
<protein>
    <recommendedName>
        <fullName evidence="3">WYL domain-containing protein</fullName>
    </recommendedName>
</protein>
<dbReference type="EMBL" id="FNDX01000025">
    <property type="protein sequence ID" value="SDJ84603.1"/>
    <property type="molecule type" value="Genomic_DNA"/>
</dbReference>
<evidence type="ECO:0000313" key="1">
    <source>
        <dbReference type="EMBL" id="SDJ84603.1"/>
    </source>
</evidence>
<dbReference type="RefSeq" id="WP_090716490.1">
    <property type="nucleotide sequence ID" value="NZ_CBCSKY010000028.1"/>
</dbReference>
<dbReference type="Proteomes" id="UP000199050">
    <property type="component" value="Unassembled WGS sequence"/>
</dbReference>
<evidence type="ECO:0000313" key="2">
    <source>
        <dbReference type="Proteomes" id="UP000199050"/>
    </source>
</evidence>
<keyword evidence="2" id="KW-1185">Reference proteome</keyword>
<gene>
    <name evidence="1" type="ORF">SAMN05216192_12565</name>
</gene>
<sequence length="108" mass="12717">MDKQMLLRFADAIQRKKLMSITFVTKSGEQSNRRCVPLDLAPSERTKIKHYKYHVWDLDSLPKPHLLSLNPEQIVSMDIIPEEFLPEQIVTWVRKKPWVIERDWGGSS</sequence>
<dbReference type="STRING" id="1174501.SAMN05216192_12565"/>
<dbReference type="AlphaFoldDB" id="A0A1G8X237"/>
<proteinExistence type="predicted"/>
<accession>A0A1G8X237</accession>
<name>A0A1G8X237_9BACL</name>
<reference evidence="2" key="1">
    <citation type="submission" date="2016-10" db="EMBL/GenBank/DDBJ databases">
        <authorList>
            <person name="Varghese N."/>
            <person name="Submissions S."/>
        </authorList>
    </citation>
    <scope>NUCLEOTIDE SEQUENCE [LARGE SCALE GENOMIC DNA]</scope>
    <source>
        <strain evidence="2">CGMCC 1.11012</strain>
    </source>
</reference>
<evidence type="ECO:0008006" key="3">
    <source>
        <dbReference type="Google" id="ProtNLM"/>
    </source>
</evidence>
<dbReference type="OrthoDB" id="5518952at2"/>